<evidence type="ECO:0000256" key="1">
    <source>
        <dbReference type="ARBA" id="ARBA00004141"/>
    </source>
</evidence>
<dbReference type="PROSITE" id="PS50004">
    <property type="entry name" value="C2"/>
    <property type="match status" value="2"/>
</dbReference>
<evidence type="ECO:0000256" key="2">
    <source>
        <dbReference type="ARBA" id="ARBA00022692"/>
    </source>
</evidence>
<evidence type="ECO:0000256" key="7">
    <source>
        <dbReference type="SAM" id="Phobius"/>
    </source>
</evidence>
<keyword evidence="9" id="KW-1185">Reference proteome</keyword>
<dbReference type="GO" id="GO:0016020">
    <property type="term" value="C:membrane"/>
    <property type="evidence" value="ECO:0007669"/>
    <property type="project" value="UniProtKB-SubCell"/>
</dbReference>
<dbReference type="PANTHER" id="PTHR31425:SF47">
    <property type="entry name" value="C2 DOMAIN-CONTAINING PROTEIN"/>
    <property type="match status" value="1"/>
</dbReference>
<dbReference type="Proteomes" id="UP000504610">
    <property type="component" value="Chromosome 5"/>
</dbReference>
<feature type="domain" description="C2" evidence="8">
    <location>
        <begin position="175"/>
        <end position="295"/>
    </location>
</feature>
<evidence type="ECO:0000313" key="10">
    <source>
        <dbReference type="RefSeq" id="XP_018488070.1"/>
    </source>
</evidence>
<feature type="region of interest" description="Disordered" evidence="6">
    <location>
        <begin position="1"/>
        <end position="29"/>
    </location>
</feature>
<dbReference type="AlphaFoldDB" id="A0A6J0NUH4"/>
<keyword evidence="2 7" id="KW-0812">Transmembrane</keyword>
<evidence type="ECO:0000313" key="9">
    <source>
        <dbReference type="Proteomes" id="UP000504610"/>
    </source>
</evidence>
<accession>A0A6J0NUH4</accession>
<dbReference type="InterPro" id="IPR000008">
    <property type="entry name" value="C2_dom"/>
</dbReference>
<feature type="domain" description="C2" evidence="8">
    <location>
        <begin position="336"/>
        <end position="458"/>
    </location>
</feature>
<dbReference type="OrthoDB" id="1029639at2759"/>
<feature type="compositionally biased region" description="Polar residues" evidence="6">
    <location>
        <begin position="20"/>
        <end position="29"/>
    </location>
</feature>
<dbReference type="Gene3D" id="2.60.40.150">
    <property type="entry name" value="C2 domain"/>
    <property type="match status" value="3"/>
</dbReference>
<dbReference type="GeneID" id="108858682"/>
<evidence type="ECO:0000259" key="8">
    <source>
        <dbReference type="PROSITE" id="PS50004"/>
    </source>
</evidence>
<evidence type="ECO:0000256" key="4">
    <source>
        <dbReference type="ARBA" id="ARBA00022989"/>
    </source>
</evidence>
<keyword evidence="5 7" id="KW-0472">Membrane</keyword>
<evidence type="ECO:0000256" key="6">
    <source>
        <dbReference type="SAM" id="MobiDB-lite"/>
    </source>
</evidence>
<proteinExistence type="predicted"/>
<dbReference type="RefSeq" id="XP_018488070.1">
    <property type="nucleotide sequence ID" value="XM_018632568.1"/>
</dbReference>
<dbReference type="Pfam" id="PF00168">
    <property type="entry name" value="C2"/>
    <property type="match status" value="3"/>
</dbReference>
<comment type="subcellular location">
    <subcellularLocation>
        <location evidence="1">Membrane</location>
        <topology evidence="1">Multi-pass membrane protein</topology>
    </subcellularLocation>
</comment>
<evidence type="ECO:0000256" key="3">
    <source>
        <dbReference type="ARBA" id="ARBA00022737"/>
    </source>
</evidence>
<dbReference type="InterPro" id="IPR013583">
    <property type="entry name" value="MCTP_C"/>
</dbReference>
<dbReference type="InterPro" id="IPR047259">
    <property type="entry name" value="QUIRKY-like"/>
</dbReference>
<name>A0A6J0NUH4_RAPSA</name>
<organism evidence="9 10">
    <name type="scientific">Raphanus sativus</name>
    <name type="common">Radish</name>
    <name type="synonym">Raphanus raphanistrum var. sativus</name>
    <dbReference type="NCBI Taxonomy" id="3726"/>
    <lineage>
        <taxon>Eukaryota</taxon>
        <taxon>Viridiplantae</taxon>
        <taxon>Streptophyta</taxon>
        <taxon>Embryophyta</taxon>
        <taxon>Tracheophyta</taxon>
        <taxon>Spermatophyta</taxon>
        <taxon>Magnoliopsida</taxon>
        <taxon>eudicotyledons</taxon>
        <taxon>Gunneridae</taxon>
        <taxon>Pentapetalae</taxon>
        <taxon>rosids</taxon>
        <taxon>malvids</taxon>
        <taxon>Brassicales</taxon>
        <taxon>Brassicaceae</taxon>
        <taxon>Brassiceae</taxon>
        <taxon>Raphanus</taxon>
    </lineage>
</organism>
<reference evidence="9" key="1">
    <citation type="journal article" date="2019" name="Database">
        <title>The radish genome database (RadishGD): an integrated information resource for radish genomics.</title>
        <authorList>
            <person name="Yu H.J."/>
            <person name="Baek S."/>
            <person name="Lee Y.J."/>
            <person name="Cho A."/>
            <person name="Mun J.H."/>
        </authorList>
    </citation>
    <scope>NUCLEOTIDE SEQUENCE [LARGE SCALE GENOMIC DNA]</scope>
    <source>
        <strain evidence="9">cv. WK10039</strain>
    </source>
</reference>
<keyword evidence="4 7" id="KW-1133">Transmembrane helix</keyword>
<sequence length="796" mass="90385">MTDYSVKKISPKLGGERGTRNPNGPTSSHDLVEQMEFLYVEVIKAINKSVVYPVTHACTPVVEITLGNYRSSTRDLPVGPNRAWNQVFAFDKSKADVLSVALKDDRNNTLIGKQNFKVAADIPSRVPPDARIAPQWYPITSTVEGYHMELLMSVWFGTQADEVYSNAWFAETSTVPASCMINTRPELYLAPRLCYVRVTIVSGHDLIARERERTPNVYVKAILDKVCLKTSPIPGSDPSWNKDLIFVVSESLEGTVEFELWDVIKTDHEECIAKFEKKVSEMTALKVPGSASALFYDIKPAGGVYPEGDTRNFSSRLKMKLSTDQSYHVFDECTQYCSDYRAFAKGLWPGTLGKLEVGILGATDLPAIKDIKEKHKNAYVVAKYGNKWARTRTVVDNKSPKWNEQYSWDIYEKCTVLTLGVYYNLQVYSNRKLNDYPVGKVRIPLSLLEWNRIYTGSYPILVVGKEGLKKSGEVQLAVRCSCPPPTLEFFPPSYAFATAPFRWLLPKSHYKSPISISQIEKLREVAVDINCKNLARTEPPLRDEVVRDMLSPKSKDFSLRKTKANLDRLNDFFACLSSKYGQWDANIRSTTDNTPKCIAVVVCFCVLWVLPLLTWLVLYVYLPCLGAFGVYAGLVFLLEGYNEKRRGVCAPPPLVLFDLKLSKLDKLEDTQARDEIAEEFDKTSDVDPKVLTVRYDRLKAIGADVMVLFGEAASQFERVYALYMLCKTNRLVLFCVLALGYPVLFIYYYFSLESLVKACIMLFVFKWVNFTFARYDLPSGIKNFFRRLPNKEHLMM</sequence>
<dbReference type="InterPro" id="IPR035892">
    <property type="entry name" value="C2_domain_sf"/>
</dbReference>
<dbReference type="KEGG" id="rsz:108858682"/>
<gene>
    <name evidence="10" type="primary">LOC108858682</name>
</gene>
<feature type="transmembrane region" description="Helical" evidence="7">
    <location>
        <begin position="620"/>
        <end position="638"/>
    </location>
</feature>
<dbReference type="PANTHER" id="PTHR31425">
    <property type="entry name" value="PHOSPHORIBOSYLANTHRANILATE TRANSFERASE ISOFORM 1"/>
    <property type="match status" value="1"/>
</dbReference>
<evidence type="ECO:0000256" key="5">
    <source>
        <dbReference type="ARBA" id="ARBA00023136"/>
    </source>
</evidence>
<keyword evidence="3" id="KW-0677">Repeat</keyword>
<dbReference type="Pfam" id="PF08372">
    <property type="entry name" value="PRT_C"/>
    <property type="match status" value="1"/>
</dbReference>
<dbReference type="SUPFAM" id="SSF49562">
    <property type="entry name" value="C2 domain (Calcium/lipid-binding domain, CaLB)"/>
    <property type="match status" value="3"/>
</dbReference>
<protein>
    <submittedName>
        <fullName evidence="10">Multiple C2 domain and transmembrane region protein 12-like</fullName>
    </submittedName>
</protein>
<feature type="transmembrane region" description="Helical" evidence="7">
    <location>
        <begin position="731"/>
        <end position="749"/>
    </location>
</feature>
<dbReference type="SMART" id="SM00239">
    <property type="entry name" value="C2"/>
    <property type="match status" value="3"/>
</dbReference>
<reference evidence="10" key="2">
    <citation type="submission" date="2025-08" db="UniProtKB">
        <authorList>
            <consortium name="RefSeq"/>
        </authorList>
    </citation>
    <scope>IDENTIFICATION</scope>
    <source>
        <tissue evidence="10">Leaf</tissue>
    </source>
</reference>